<accession>A0A3B6EBA1</accession>
<gene>
    <name evidence="2" type="primary">LOC123060300</name>
</gene>
<dbReference type="Gramene" id="TraesLDM3A03G01339760.1">
    <property type="protein sequence ID" value="TraesLDM3A03G01339760.1"/>
    <property type="gene ID" value="TraesLDM3A03G01339760"/>
</dbReference>
<proteinExistence type="predicted"/>
<evidence type="ECO:0000313" key="3">
    <source>
        <dbReference type="Proteomes" id="UP000019116"/>
    </source>
</evidence>
<reference evidence="2" key="1">
    <citation type="submission" date="2018-08" db="EMBL/GenBank/DDBJ databases">
        <authorList>
            <person name="Rossello M."/>
        </authorList>
    </citation>
    <scope>NUCLEOTIDE SEQUENCE [LARGE SCALE GENOMIC DNA]</scope>
    <source>
        <strain evidence="2">cv. Chinese Spring</strain>
    </source>
</reference>
<dbReference type="Gramene" id="TraesLAC3A03G01281130.1">
    <property type="protein sequence ID" value="TraesLAC3A03G01281130.1"/>
    <property type="gene ID" value="TraesLAC3A03G01281130"/>
</dbReference>
<dbReference type="Pfam" id="PF12274">
    <property type="entry name" value="DUF3615"/>
    <property type="match status" value="1"/>
</dbReference>
<name>A0A3B6EBA1_WHEAT</name>
<dbReference type="RefSeq" id="XP_044338887.1">
    <property type="nucleotide sequence ID" value="XM_044482952.1"/>
</dbReference>
<organism evidence="2">
    <name type="scientific">Triticum aestivum</name>
    <name type="common">Wheat</name>
    <dbReference type="NCBI Taxonomy" id="4565"/>
    <lineage>
        <taxon>Eukaryota</taxon>
        <taxon>Viridiplantae</taxon>
        <taxon>Streptophyta</taxon>
        <taxon>Embryophyta</taxon>
        <taxon>Tracheophyta</taxon>
        <taxon>Spermatophyta</taxon>
        <taxon>Magnoliopsida</taxon>
        <taxon>Liliopsida</taxon>
        <taxon>Poales</taxon>
        <taxon>Poaceae</taxon>
        <taxon>BOP clade</taxon>
        <taxon>Pooideae</taxon>
        <taxon>Triticodae</taxon>
        <taxon>Triticeae</taxon>
        <taxon>Triticinae</taxon>
        <taxon>Triticum</taxon>
    </lineage>
</organism>
<dbReference type="Gramene" id="TraesSTA3A03G01328720.1">
    <property type="protein sequence ID" value="TraesSTA3A03G01328720.1"/>
    <property type="gene ID" value="TraesSTA3A03G01328720"/>
</dbReference>
<evidence type="ECO:0000313" key="2">
    <source>
        <dbReference type="EnsemblPlants" id="TraesCS3A02G097000.1"/>
    </source>
</evidence>
<dbReference type="Proteomes" id="UP000019116">
    <property type="component" value="Chromosome 3A"/>
</dbReference>
<dbReference type="Gramene" id="TraesJAG3A03G01346610.1">
    <property type="protein sequence ID" value="TraesJAG3A03G01346610.1"/>
    <property type="gene ID" value="TraesJAG3A03G01346610"/>
</dbReference>
<dbReference type="AlphaFoldDB" id="A0A3B6EBA1"/>
<dbReference type="PANTHER" id="PTHR33326">
    <property type="entry name" value="OS05G0543800 PROTEIN"/>
    <property type="match status" value="1"/>
</dbReference>
<dbReference type="EnsemblPlants" id="TraesCS3A02G097000.1">
    <property type="protein sequence ID" value="TraesCS3A02G097000.1"/>
    <property type="gene ID" value="TraesCS3A02G097000"/>
</dbReference>
<dbReference type="Gramene" id="TraesROB_scaffold_000753_01G000100.1">
    <property type="protein sequence ID" value="TraesROB_scaffold_000753_01G000100.1"/>
    <property type="gene ID" value="TraesROB_scaffold_000753_01G000100"/>
</dbReference>
<dbReference type="Gramene" id="TraesCS3A02G097000.1">
    <property type="protein sequence ID" value="TraesCS3A02G097000.1"/>
    <property type="gene ID" value="TraesCS3A02G097000"/>
</dbReference>
<dbReference type="Gramene" id="TraesCS3A03G0214100.2">
    <property type="protein sequence ID" value="TraesCS3A03G0214100.2.CDS"/>
    <property type="gene ID" value="TraesCS3A03G0214100"/>
</dbReference>
<feature type="domain" description="DUF3615" evidence="1">
    <location>
        <begin position="286"/>
        <end position="383"/>
    </location>
</feature>
<dbReference type="Gramene" id="TraesMAC3A03G01335520.1">
    <property type="protein sequence ID" value="TraesMAC3A03G01335520.1"/>
    <property type="gene ID" value="TraesMAC3A03G01335520"/>
</dbReference>
<protein>
    <recommendedName>
        <fullName evidence="1">DUF3615 domain-containing protein</fullName>
    </recommendedName>
</protein>
<dbReference type="Gramene" id="TraesCAD_scaffold_029975_01G000100.1">
    <property type="protein sequence ID" value="TraesCAD_scaffold_029975_01G000100.1"/>
    <property type="gene ID" value="TraesCAD_scaffold_029975_01G000100"/>
</dbReference>
<sequence length="442" mass="49244">MPITPPFGLLEPLKLVIDDGRSPSIPESTPVHIMVPVDARMAVLVSIDGSGNVTVSAPSWRIPIIRAGKFEATTSSGAGPLSFVDLHTDGRYSGIDFPVPAGAYRSIGEIIKATCSCLSRPCPSHYRHEDGPSALQQPSDSSPTTTFEDLEEAMFEAAPTFEATSSTCPQAQAVTPGSPMSPILSHIRHDWGLEFYIRVDHQGSFHTYPDIGGPFQSLQQAKNAIDQHLHGRRHTSMCMEQAGVSQNEMGIRQCLFWPDGTRKKRTKSYIFKKGHEHISRLVCAIVDQYNEDHNLLGDLAYKLKDMVRHKSFREKDEWYRHLNFTAKIKGADGLDWFEKLFFVELRNTKQEESYGEWVVSCFCMVDPTDNGHCGGCKSGVRHPNKADAYTCGHVGADELCGCPAEWSDSDEDDRSKERRIRRMYKGRKPFVLPASAVPKEIA</sequence>
<dbReference type="Gramene" id="TraesWEE_scaffold_029758_01G000100.1">
    <property type="protein sequence ID" value="TraesWEE_scaffold_029758_01G000100.1"/>
    <property type="gene ID" value="TraesWEE_scaffold_029758_01G000100"/>
</dbReference>
<keyword evidence="3" id="KW-1185">Reference proteome</keyword>
<dbReference type="PANTHER" id="PTHR33326:SF35">
    <property type="match status" value="1"/>
</dbReference>
<dbReference type="Gramene" id="TraesNOR3A03G01357450.1">
    <property type="protein sequence ID" value="TraesNOR3A03G01357450.1"/>
    <property type="gene ID" value="TraesNOR3A03G01357450"/>
</dbReference>
<dbReference type="GeneID" id="123060300"/>
<dbReference type="Gramene" id="TraesARI3A03G01357080.1">
    <property type="protein sequence ID" value="TraesARI3A03G01357080.1"/>
    <property type="gene ID" value="TraesARI3A03G01357080"/>
</dbReference>
<dbReference type="OrthoDB" id="687911at2759"/>
<dbReference type="Gramene" id="TraesPARA_EIv1.0_0790450.1">
    <property type="protein sequence ID" value="TraesPARA_EIv1.0_0790450.1.CDS"/>
    <property type="gene ID" value="TraesPARA_EIv1.0_0790450"/>
</dbReference>
<evidence type="ECO:0000259" key="1">
    <source>
        <dbReference type="Pfam" id="PF12274"/>
    </source>
</evidence>
<dbReference type="Gramene" id="TraesJUL3A03G01348920.1">
    <property type="protein sequence ID" value="TraesJUL3A03G01348920.1"/>
    <property type="gene ID" value="TraesJUL3A03G01348920"/>
</dbReference>
<dbReference type="PaxDb" id="4565-Traes_3AS_98DD00C6D.1"/>
<dbReference type="InterPro" id="IPR022059">
    <property type="entry name" value="DUF3615"/>
</dbReference>
<dbReference type="Gramene" id="TraesSYM3A03G01358370.1">
    <property type="protein sequence ID" value="TraesSYM3A03G01358370.1"/>
    <property type="gene ID" value="TraesSYM3A03G01358370"/>
</dbReference>
<reference evidence="2" key="2">
    <citation type="submission" date="2018-10" db="UniProtKB">
        <authorList>
            <consortium name="EnsemblPlants"/>
        </authorList>
    </citation>
    <scope>IDENTIFICATION</scope>
</reference>